<dbReference type="Pfam" id="PF11876">
    <property type="entry name" value="TsiV"/>
    <property type="match status" value="1"/>
</dbReference>
<accession>A0A540WIC3</accession>
<keyword evidence="2" id="KW-1185">Reference proteome</keyword>
<dbReference type="AlphaFoldDB" id="A0A540WIC3"/>
<dbReference type="EMBL" id="VIFM01000465">
    <property type="protein sequence ID" value="TQF08733.1"/>
    <property type="molecule type" value="Genomic_DNA"/>
</dbReference>
<dbReference type="RefSeq" id="WP_141649377.1">
    <property type="nucleotide sequence ID" value="NZ_VIFM01000465.1"/>
</dbReference>
<protein>
    <submittedName>
        <fullName evidence="1">DUF3396 domain-containing protein</fullName>
    </submittedName>
</protein>
<gene>
    <name evidence="1" type="ORF">FJV41_48345</name>
</gene>
<dbReference type="InterPro" id="IPR021815">
    <property type="entry name" value="TsiV"/>
</dbReference>
<comment type="caution">
    <text evidence="1">The sequence shown here is derived from an EMBL/GenBank/DDBJ whole genome shotgun (WGS) entry which is preliminary data.</text>
</comment>
<evidence type="ECO:0000313" key="2">
    <source>
        <dbReference type="Proteomes" id="UP000315369"/>
    </source>
</evidence>
<proteinExistence type="predicted"/>
<reference evidence="1 2" key="1">
    <citation type="submission" date="2019-06" db="EMBL/GenBank/DDBJ databases">
        <authorList>
            <person name="Livingstone P."/>
            <person name="Whitworth D."/>
        </authorList>
    </citation>
    <scope>NUCLEOTIDE SEQUENCE [LARGE SCALE GENOMIC DNA]</scope>
    <source>
        <strain evidence="1 2">AM401</strain>
    </source>
</reference>
<evidence type="ECO:0000313" key="1">
    <source>
        <dbReference type="EMBL" id="TQF08733.1"/>
    </source>
</evidence>
<organism evidence="1 2">
    <name type="scientific">Myxococcus llanfairpwllgwyngyllgogerychwyrndrobwllllantysiliogogogochensis</name>
    <dbReference type="NCBI Taxonomy" id="2590453"/>
    <lineage>
        <taxon>Bacteria</taxon>
        <taxon>Pseudomonadati</taxon>
        <taxon>Myxococcota</taxon>
        <taxon>Myxococcia</taxon>
        <taxon>Myxococcales</taxon>
        <taxon>Cystobacterineae</taxon>
        <taxon>Myxococcaceae</taxon>
        <taxon>Myxococcus</taxon>
    </lineage>
</organism>
<sequence length="184" mass="20394">MHAPPPSELELIQDGIRLTSWVFGINLYTSRSFYDGSVGLLSAWDLFQTRCPPERLTFHATETMKAHKPVTKRVLGLLGTWLAPDAPRKNYLTGTMEQLGGLKALRSQLPAEVELLEARHGALVKAGPAPMTGDVDHAEMLPLYREVYRLLAPWIAIAADQSMAMRLGGGAIPRTEAWYRRLGT</sequence>
<dbReference type="Proteomes" id="UP000315369">
    <property type="component" value="Unassembled WGS sequence"/>
</dbReference>
<name>A0A540WIC3_9BACT</name>